<dbReference type="EMBL" id="KQ419073">
    <property type="protein sequence ID" value="KOF84708.1"/>
    <property type="molecule type" value="Genomic_DNA"/>
</dbReference>
<sequence length="480" mass="55139">MGSFCFDIASGLKTSYKISKKSLPQKKPHNIGEQLILPCCRMIILNVFSQSELSKLKHISLSNDTNNRQIAEISENILSQVVAKIKNSTFNFFSIQLDESTDIANMAQLYIFVRYIHNKSMEDNFLFCKSLHSKTTTKDILVKVDNFFHAHDINWEHCIGVCTDGTPVMLGCCSGFQTLIKQKALNALGTHCTIHRQDLMAKTLPDTLKNVLNDVIAVVNFIKAGALNSHLFAYLCRLNDADFETLLLVSHVRWLSKGKVLMQVLLLRNKINEFIQDLKSLLHCHEKISAFKMKLELWASKLQEKNFAPLPQLNKFIDENEFLVNDDKVEVMQNHICILREELSLYFLNLQNFEQVYCFMNFIAPFSISLADLPSEDITVQEQFIELLNDGAAKQIFCEMSCDFWIQVAQLYPDISKMALKYLVPFTTTYECELAFSALQSIKSKQRNRLDFTYDMRVALSRTQPNIDNLVKLKQIQQSH</sequence>
<dbReference type="STRING" id="37653.A0A0L8H619"/>
<protein>
    <recommendedName>
        <fullName evidence="1">HAT C-terminal dimerisation domain-containing protein</fullName>
    </recommendedName>
</protein>
<dbReference type="GO" id="GO:0046983">
    <property type="term" value="F:protein dimerization activity"/>
    <property type="evidence" value="ECO:0007669"/>
    <property type="project" value="InterPro"/>
</dbReference>
<name>A0A0L8H619_OCTBM</name>
<gene>
    <name evidence="2" type="ORF">OCBIM_22021542mg</name>
</gene>
<dbReference type="OrthoDB" id="6627600at2759"/>
<feature type="domain" description="HAT C-terminal dimerisation" evidence="1">
    <location>
        <begin position="402"/>
        <end position="452"/>
    </location>
</feature>
<dbReference type="InterPro" id="IPR008906">
    <property type="entry name" value="HATC_C_dom"/>
</dbReference>
<evidence type="ECO:0000259" key="1">
    <source>
        <dbReference type="Pfam" id="PF05699"/>
    </source>
</evidence>
<accession>A0A0L8H619</accession>
<dbReference type="InterPro" id="IPR012337">
    <property type="entry name" value="RNaseH-like_sf"/>
</dbReference>
<proteinExistence type="predicted"/>
<dbReference type="PANTHER" id="PTHR45913">
    <property type="entry name" value="EPM2A-INTERACTING PROTEIN 1"/>
    <property type="match status" value="1"/>
</dbReference>
<dbReference type="Pfam" id="PF05699">
    <property type="entry name" value="Dimer_Tnp_hAT"/>
    <property type="match status" value="1"/>
</dbReference>
<organism evidence="2">
    <name type="scientific">Octopus bimaculoides</name>
    <name type="common">California two-spotted octopus</name>
    <dbReference type="NCBI Taxonomy" id="37653"/>
    <lineage>
        <taxon>Eukaryota</taxon>
        <taxon>Metazoa</taxon>
        <taxon>Spiralia</taxon>
        <taxon>Lophotrochozoa</taxon>
        <taxon>Mollusca</taxon>
        <taxon>Cephalopoda</taxon>
        <taxon>Coleoidea</taxon>
        <taxon>Octopodiformes</taxon>
        <taxon>Octopoda</taxon>
        <taxon>Incirrata</taxon>
        <taxon>Octopodidae</taxon>
        <taxon>Octopus</taxon>
    </lineage>
</organism>
<dbReference type="SUPFAM" id="SSF53098">
    <property type="entry name" value="Ribonuclease H-like"/>
    <property type="match status" value="1"/>
</dbReference>
<reference evidence="2" key="1">
    <citation type="submission" date="2015-07" db="EMBL/GenBank/DDBJ databases">
        <title>MeaNS - Measles Nucleotide Surveillance Program.</title>
        <authorList>
            <person name="Tran T."/>
            <person name="Druce J."/>
        </authorList>
    </citation>
    <scope>NUCLEOTIDE SEQUENCE</scope>
    <source>
        <strain evidence="2">UCB-OBI-ISO-001</strain>
        <tissue evidence="2">Gonad</tissue>
    </source>
</reference>
<dbReference type="PANTHER" id="PTHR45913:SF19">
    <property type="entry name" value="LOW QUALITY PROTEIN: ZINC FINGER BED DOMAIN-CONTAINING PROTEIN 5-LIKE"/>
    <property type="match status" value="1"/>
</dbReference>
<evidence type="ECO:0000313" key="2">
    <source>
        <dbReference type="EMBL" id="KOF84708.1"/>
    </source>
</evidence>
<dbReference type="AlphaFoldDB" id="A0A0L8H619"/>